<feature type="domain" description="Carrier" evidence="6">
    <location>
        <begin position="2016"/>
        <end position="2094"/>
    </location>
</feature>
<dbReference type="EC" id="2.3.1.41" evidence="9"/>
<keyword evidence="3 9" id="KW-0808">Transferase</keyword>
<dbReference type="EMBL" id="VRLW01000001">
    <property type="protein sequence ID" value="KAA1259005.1"/>
    <property type="molecule type" value="Genomic_DNA"/>
</dbReference>
<dbReference type="InterPro" id="IPR020841">
    <property type="entry name" value="PKS_Beta-ketoAc_synthase_dom"/>
</dbReference>
<dbReference type="SMART" id="SM00827">
    <property type="entry name" value="PKS_AT"/>
    <property type="match status" value="1"/>
</dbReference>
<dbReference type="Proteomes" id="UP000322699">
    <property type="component" value="Unassembled WGS sequence"/>
</dbReference>
<feature type="domain" description="Carrier" evidence="6">
    <location>
        <begin position="1907"/>
        <end position="1984"/>
    </location>
</feature>
<feature type="compositionally biased region" description="Basic residues" evidence="5">
    <location>
        <begin position="8"/>
        <end position="21"/>
    </location>
</feature>
<name>A0A5B1CGD8_9BACT</name>
<dbReference type="Pfam" id="PF16197">
    <property type="entry name" value="KAsynt_C_assoc"/>
    <property type="match status" value="1"/>
</dbReference>
<dbReference type="PROSITE" id="PS50075">
    <property type="entry name" value="CARRIER"/>
    <property type="match status" value="2"/>
</dbReference>
<feature type="active site" description="Proton donor; for dehydratase activity" evidence="4">
    <location>
        <position position="2887"/>
    </location>
</feature>
<dbReference type="InterPro" id="IPR013120">
    <property type="entry name" value="FAR_NAD-bd"/>
</dbReference>
<keyword evidence="9" id="KW-0012">Acyltransferase</keyword>
<dbReference type="SUPFAM" id="SSF47336">
    <property type="entry name" value="ACP-like"/>
    <property type="match status" value="2"/>
</dbReference>
<dbReference type="InterPro" id="IPR032821">
    <property type="entry name" value="PKS_assoc"/>
</dbReference>
<feature type="region of interest" description="Disordered" evidence="5">
    <location>
        <begin position="403"/>
        <end position="447"/>
    </location>
</feature>
<dbReference type="CDD" id="cd00833">
    <property type="entry name" value="PKS"/>
    <property type="match status" value="1"/>
</dbReference>
<dbReference type="Pfam" id="PF07993">
    <property type="entry name" value="NAD_binding_4"/>
    <property type="match status" value="1"/>
</dbReference>
<dbReference type="SUPFAM" id="SSF53901">
    <property type="entry name" value="Thiolase-like"/>
    <property type="match status" value="3"/>
</dbReference>
<evidence type="ECO:0000259" key="8">
    <source>
        <dbReference type="PROSITE" id="PS52019"/>
    </source>
</evidence>
<keyword evidence="1" id="KW-0596">Phosphopantetheine</keyword>
<dbReference type="SMART" id="SM00825">
    <property type="entry name" value="PKS_KS"/>
    <property type="match status" value="1"/>
</dbReference>
<protein>
    <submittedName>
        <fullName evidence="9">Phthiocerol synthesis polyketide synthase type I PpsC</fullName>
        <ecNumber evidence="9">2.3.1.41</ecNumber>
    </submittedName>
</protein>
<evidence type="ECO:0000313" key="9">
    <source>
        <dbReference type="EMBL" id="KAA1259005.1"/>
    </source>
</evidence>
<keyword evidence="10" id="KW-1185">Reference proteome</keyword>
<feature type="domain" description="PKS/mFAS DH" evidence="8">
    <location>
        <begin position="2675"/>
        <end position="2965"/>
    </location>
</feature>
<dbReference type="InterPro" id="IPR057326">
    <property type="entry name" value="KR_dom"/>
</dbReference>
<dbReference type="Pfam" id="PF00698">
    <property type="entry name" value="Acyl_transf_1"/>
    <property type="match status" value="1"/>
</dbReference>
<dbReference type="InterPro" id="IPR036291">
    <property type="entry name" value="NAD(P)-bd_dom_sf"/>
</dbReference>
<evidence type="ECO:0000256" key="3">
    <source>
        <dbReference type="ARBA" id="ARBA00022679"/>
    </source>
</evidence>
<feature type="region of interest" description="N-terminal hotdog fold" evidence="4">
    <location>
        <begin position="2675"/>
        <end position="2807"/>
    </location>
</feature>
<dbReference type="InterPro" id="IPR001227">
    <property type="entry name" value="Ac_transferase_dom_sf"/>
</dbReference>
<comment type="caution">
    <text evidence="9">The sequence shown here is derived from an EMBL/GenBank/DDBJ whole genome shotgun (WGS) entry which is preliminary data.</text>
</comment>
<evidence type="ECO:0000259" key="6">
    <source>
        <dbReference type="PROSITE" id="PS50075"/>
    </source>
</evidence>
<dbReference type="SUPFAM" id="SSF52151">
    <property type="entry name" value="FabD/lysophospholipase-like"/>
    <property type="match status" value="1"/>
</dbReference>
<evidence type="ECO:0000256" key="5">
    <source>
        <dbReference type="SAM" id="MobiDB-lite"/>
    </source>
</evidence>
<reference evidence="9 10" key="1">
    <citation type="submission" date="2019-08" db="EMBL/GenBank/DDBJ databases">
        <title>Deep-cultivation of Planctomycetes and their phenomic and genomic characterization uncovers novel biology.</title>
        <authorList>
            <person name="Wiegand S."/>
            <person name="Jogler M."/>
            <person name="Boedeker C."/>
            <person name="Pinto D."/>
            <person name="Vollmers J."/>
            <person name="Rivas-Marin E."/>
            <person name="Kohn T."/>
            <person name="Peeters S.H."/>
            <person name="Heuer A."/>
            <person name="Rast P."/>
            <person name="Oberbeckmann S."/>
            <person name="Bunk B."/>
            <person name="Jeske O."/>
            <person name="Meyerdierks A."/>
            <person name="Storesund J.E."/>
            <person name="Kallscheuer N."/>
            <person name="Luecker S."/>
            <person name="Lage O.M."/>
            <person name="Pohl T."/>
            <person name="Merkel B.J."/>
            <person name="Hornburger P."/>
            <person name="Mueller R.-W."/>
            <person name="Bruemmer F."/>
            <person name="Labrenz M."/>
            <person name="Spormann A.M."/>
            <person name="Op Den Camp H."/>
            <person name="Overmann J."/>
            <person name="Amann R."/>
            <person name="Jetten M.S.M."/>
            <person name="Mascher T."/>
            <person name="Medema M.H."/>
            <person name="Devos D.P."/>
            <person name="Kaster A.-K."/>
            <person name="Ovreas L."/>
            <person name="Rohde M."/>
            <person name="Galperin M.Y."/>
            <person name="Jogler C."/>
        </authorList>
    </citation>
    <scope>NUCLEOTIDE SEQUENCE [LARGE SCALE GENOMIC DNA]</scope>
    <source>
        <strain evidence="9 10">LF1</strain>
    </source>
</reference>
<evidence type="ECO:0000256" key="4">
    <source>
        <dbReference type="PROSITE-ProRule" id="PRU01363"/>
    </source>
</evidence>
<dbReference type="InterPro" id="IPR036736">
    <property type="entry name" value="ACP-like_sf"/>
</dbReference>
<dbReference type="Gene3D" id="3.40.366.10">
    <property type="entry name" value="Malonyl-Coenzyme A Acyl Carrier Protein, domain 2"/>
    <property type="match status" value="1"/>
</dbReference>
<proteinExistence type="predicted"/>
<dbReference type="Pfam" id="PF00550">
    <property type="entry name" value="PP-binding"/>
    <property type="match status" value="2"/>
</dbReference>
<evidence type="ECO:0000313" key="10">
    <source>
        <dbReference type="Proteomes" id="UP000322699"/>
    </source>
</evidence>
<dbReference type="InterPro" id="IPR052568">
    <property type="entry name" value="PKS-FAS_Synthase"/>
</dbReference>
<evidence type="ECO:0000256" key="2">
    <source>
        <dbReference type="ARBA" id="ARBA00022553"/>
    </source>
</evidence>
<evidence type="ECO:0000256" key="1">
    <source>
        <dbReference type="ARBA" id="ARBA00022450"/>
    </source>
</evidence>
<dbReference type="Gene3D" id="3.10.129.110">
    <property type="entry name" value="Polyketide synthase dehydratase"/>
    <property type="match status" value="1"/>
</dbReference>
<dbReference type="SMART" id="SM00822">
    <property type="entry name" value="PKS_KR"/>
    <property type="match status" value="1"/>
</dbReference>
<keyword evidence="2" id="KW-0597">Phosphoprotein</keyword>
<feature type="active site" description="Proton acceptor; for dehydratase activity" evidence="4">
    <location>
        <position position="2710"/>
    </location>
</feature>
<dbReference type="SUPFAM" id="SSF51735">
    <property type="entry name" value="NAD(P)-binding Rossmann-fold domains"/>
    <property type="match status" value="2"/>
</dbReference>
<dbReference type="InterPro" id="IPR009081">
    <property type="entry name" value="PP-bd_ACP"/>
</dbReference>
<feature type="domain" description="Ketosynthase family 3 (KS3)" evidence="7">
    <location>
        <begin position="466"/>
        <end position="939"/>
    </location>
</feature>
<feature type="region of interest" description="C-terminal hotdog fold" evidence="4">
    <location>
        <begin position="2819"/>
        <end position="2965"/>
    </location>
</feature>
<dbReference type="Gene3D" id="1.10.1200.10">
    <property type="entry name" value="ACP-like"/>
    <property type="match status" value="2"/>
</dbReference>
<dbReference type="Pfam" id="PF08659">
    <property type="entry name" value="KR"/>
    <property type="match status" value="1"/>
</dbReference>
<dbReference type="PROSITE" id="PS52019">
    <property type="entry name" value="PKS_MFAS_DH"/>
    <property type="match status" value="1"/>
</dbReference>
<gene>
    <name evidence="9" type="primary">ppsC_1</name>
    <name evidence="9" type="ORF">LF1_15300</name>
</gene>
<feature type="region of interest" description="Disordered" evidence="5">
    <location>
        <begin position="1"/>
        <end position="21"/>
    </location>
</feature>
<dbReference type="CDD" id="cd08953">
    <property type="entry name" value="KR_2_SDR_x"/>
    <property type="match status" value="1"/>
</dbReference>
<feature type="region of interest" description="Disordered" evidence="5">
    <location>
        <begin position="326"/>
        <end position="345"/>
    </location>
</feature>
<dbReference type="Pfam" id="PF02801">
    <property type="entry name" value="Ketoacyl-synt_C"/>
    <property type="match status" value="1"/>
</dbReference>
<dbReference type="PANTHER" id="PTHR43074">
    <property type="entry name" value="OMEGA-3 POLYUNSATURATED FATTY ACID SYNTHASE PFAB-RELATED"/>
    <property type="match status" value="1"/>
</dbReference>
<dbReference type="Gene3D" id="3.40.50.720">
    <property type="entry name" value="NAD(P)-binding Rossmann-like Domain"/>
    <property type="match status" value="2"/>
</dbReference>
<dbReference type="InterPro" id="IPR013968">
    <property type="entry name" value="PKS_KR"/>
</dbReference>
<evidence type="ECO:0000259" key="7">
    <source>
        <dbReference type="PROSITE" id="PS52004"/>
    </source>
</evidence>
<dbReference type="InterPro" id="IPR016039">
    <property type="entry name" value="Thiolase-like"/>
</dbReference>
<dbReference type="Gene3D" id="3.40.47.10">
    <property type="match status" value="2"/>
</dbReference>
<dbReference type="CDD" id="cd05263">
    <property type="entry name" value="MupV_like_SDR_e"/>
    <property type="match status" value="1"/>
</dbReference>
<feature type="compositionally biased region" description="Basic and acidic residues" evidence="5">
    <location>
        <begin position="432"/>
        <end position="442"/>
    </location>
</feature>
<dbReference type="InterPro" id="IPR014031">
    <property type="entry name" value="Ketoacyl_synth_C"/>
</dbReference>
<dbReference type="InterPro" id="IPR042104">
    <property type="entry name" value="PKS_dehydratase_sf"/>
</dbReference>
<dbReference type="Pfam" id="PF14765">
    <property type="entry name" value="PS-DH"/>
    <property type="match status" value="1"/>
</dbReference>
<feature type="domain" description="Ketosynthase family 3 (KS3)" evidence="7">
    <location>
        <begin position="959"/>
        <end position="1431"/>
    </location>
</feature>
<dbReference type="InterPro" id="IPR049551">
    <property type="entry name" value="PKS_DH_C"/>
</dbReference>
<dbReference type="InterPro" id="IPR016035">
    <property type="entry name" value="Acyl_Trfase/lysoPLipase"/>
</dbReference>
<dbReference type="InterPro" id="IPR049900">
    <property type="entry name" value="PKS_mFAS_DH"/>
</dbReference>
<dbReference type="InterPro" id="IPR014030">
    <property type="entry name" value="Ketoacyl_synth_N"/>
</dbReference>
<dbReference type="Pfam" id="PF00109">
    <property type="entry name" value="ketoacyl-synt"/>
    <property type="match status" value="2"/>
</dbReference>
<organism evidence="9 10">
    <name type="scientific">Rubripirellula obstinata</name>
    <dbReference type="NCBI Taxonomy" id="406547"/>
    <lineage>
        <taxon>Bacteria</taxon>
        <taxon>Pseudomonadati</taxon>
        <taxon>Planctomycetota</taxon>
        <taxon>Planctomycetia</taxon>
        <taxon>Pirellulales</taxon>
        <taxon>Pirellulaceae</taxon>
        <taxon>Rubripirellula</taxon>
    </lineage>
</organism>
<dbReference type="InterPro" id="IPR014043">
    <property type="entry name" value="Acyl_transferase_dom"/>
</dbReference>
<dbReference type="PROSITE" id="PS52004">
    <property type="entry name" value="KS3_2"/>
    <property type="match status" value="2"/>
</dbReference>
<feature type="region of interest" description="Disordered" evidence="5">
    <location>
        <begin position="2113"/>
        <end position="2137"/>
    </location>
</feature>
<dbReference type="PANTHER" id="PTHR43074:SF1">
    <property type="entry name" value="BETA-KETOACYL SYNTHASE FAMILY PROTEIN-RELATED"/>
    <property type="match status" value="1"/>
</dbReference>
<sequence length="2965" mass="319845">MIKPSADHKHRKDVLNAKRKSQPMPQALLVTGATGMVGSYVIAELLRRNKESGSKGKLLAIARGKGKLSAADRIDAILSKFENHWGHALPRPIVMQGDLLQPGLGLGKADSKLIRKSCDRVLHSAASLSFAPASESPENEPYRTNVDGTENLIKFCGKVGIESLHHISTAYVCGIRSGRVLESESNVGQEFANDYERSKTIAESMVEDAFGSKSLTAYRPSIVIDRTGLAPVSGDRTIYGAYSMYQMLASRFGLPEDGVWFRNLGFAGDERKNLIDVDWIARAIATIIDDPRHHGVTHHLTTTDGTSIETLDAAFRIATEQWLSGRRVSPKRSSPKPQSIPENVKQEIDQMADPFVRTFLPYFRDDPTFDRTNIDHVIATTDLDPTPSIGQDQLLDMIQNWSAPMPSKRSAQPKTEPRRVSDRAVSTPSPSEPRRVSGRADDVTPDVARGLTASGSQEQAEEANNPDDVVICGYAVRLPGGVNDAGDFEKLLFGGISAIAKMPADRLDRSLYFDSRRGIPGKTYTEMGGCVDPKPLSKRVEKEIKKLGDFDLTHRQFAQVATDAFRATFGVDQLNQIDGIDVGRAGVFVGHSGGTQSGGPLAMATMAEAASSLIDQTEIGSALDQPSKLNLIDSMTDSIRSTRPKRTDDGGPELNAYSAASLAARLTGIQGRREVIDAACSSSLIALQHASLAIAQDRMDIALVGGATFNNVDNLALFSQSGACSDDNSHPFDSRASGLISSEGYVSVVLVRRRVASELGLPILAVVQGVGVASDGKGKGLWAPRSEGQQLAMKRASKHLGKPLQVDYLECHATSTQVGDATELESLTSILSENTNEDASKKNASESRLLIGSVKSNLGHLLEAAGLVGMVKCLLAMGRGEIPPSINFSEPTDLYDWKESPVQVVAKKTAWAKKQGGARVAGVNAFGIGGLNAHAIIAQEGKATVPAKAKSAVKSASKFAPIAIVGRGVVLPGCDSVQSLENVLKSGAKQISQPPAGRWLVDPTDRSKLVGIGEGAFRVPHCRGGYVQDFKFDAQSYRIPPKLVRNANPAQLMLIEAVRQSLNEFDKEFDPKNWTVDRQRVGVSVGTIFGGQFSNELQVGLRLPELEQHLRQHARAAGVRPSEMDQFAEQFRDVVMERYPALLDETGGFTASTLASAIARIFNLMGGAYAVDSEEASGGLAILSGIERLNAGDVDLVICGATHRAMDLVAFEQLYRKNQLADASDANDSPKDGSQIFPGEGVASILLQRLDDAVKQGRNILGVIDGISESWADDVAQSRSEAYQQSESQDTFSAHQLVNQLGHFGGAQGLVRTIASTIGSDSAGSNGPCTILETADDGYQIEYQISAHSSTPKQTDNLMSARNMTAHTNNQPIARPSNKVAAVAIDSVRSQGDAPVCLRIESSSREELGQTLRSIQQNGISGGGTSIVKEFATDSSGLHQVGIVGATSDDLQRVAGDIFDGPFADGQTTALRRGLGWIRFPSDRDKTAWLFPGQGSQYPEVPALLQKDPQAIRFLNDFDAQLQSLGLAGVSDRLHDPDRMLGRDVWWTQLWVLAVGATMTDSLLRRGHRPDVVLGHSFGECTAAWSAGVMSTLQAIQFAKYRSDSVVTCARQEGELLSIRSSPTMVKATLQNESIVYSITHHNAPEQTVIAGSSDSIAAAKKALSAAGLASVVIPVPATFHTPGMQPARDLLAAKFENQSVRPAKFGYLSAISVRYLAEPRDVLENLIDQLTKPVCFAPAIDRLAADGCGLMVEVGPSDVMTRLATASTTGRAICLSTDDLNRDHDQQNRLVDLAIEAFQGSSSQGNSSLGTATTATTLATTDSASEVVKPTNGRVNAVAPATTNSAFEVVDVTKRKRTVGTIGPVAKPATAMTKSVSTSPAMASAQPVATQPVATKASPSTVGMRDSAKAFLFDLVVDLTGYDPDIIEFDADLEGELGVDSIKKAQLIGEIVQWGNLDVDLQSMRLAQFASLEDILGLISDDNSDHNSDHNNEEAATAVVAAAECEVSDNVDVSDSLQRMIIDLVVDQTGYDEDIIDMDADLEGELGVDSIKRAQLLGELETTYQLQSLRDQNLRLSDFPTLASIHAYVLEHLQSEHSVGDDLATDRFDSIEVSEKKKHSPLEPNSSTKEIGYRDAPSQGTHRFVMRMRAAPRLDGMPTEPVFHGPGLVIGSNPVAKAIMARFKESGFPIHQIKTKKPIDDIDAVLDQIWQDGISRHVFITTPHDKDANWLTTDADAWEDRSQPALSVPYRICQRWMQQTIDDDVMDQSTLVSVVNGTGNFGFDWSPELSSGSSESGGIAGMTKAMLIEAWMRGFRDTPMLVIDAIDRASAGEVADGVWRELAVPSYEEEVAVSGEDRLATCVRYAPIEDFANANEITAGGTWIVAGGGRGITAMTAMELAKRHGLKLHMLGMAKAQAIDPETRAAAKADRPALRRQTMAKIQSQGENPVKHWRNYEKAIEIDQTLDECSRLGIRATYHSVDVSDAHEVARILDQIRQVDGPIHGVIQGAGSGQDARFDRKRPEKVQQCLQAKIDGCAALASATVNDPLEFFIGFGSISGRFGANGHTDYSAANDMLSKMIGRLSVQRPATRCFTFHWHAWGDIGMATKPEAKLALDMIGMEFMPAHEGLQHFLNEIEHGGSETEVLITDRRYVRKFFPDDSMDCNKSPGRIQSPMLDPSENGLDQLAVDTSGFKVTLNPTTDLFLKEHLVGGRPTLPFVMAIEMLAEAASTASQLSGGPEKVVACRNVRAIRPLKCLADDAFAIEIVRQDDSWILVSDLRRRDGRLVEAARQHFTAEIELGEQKPELILPSDAMDASDIVRHPIEYLESDAPVYHGPSLQCLRNIGFRDGESAMAVGTIVAPSPAHLAGESRPLAGWKLSPATMDAVLYAAGMLAYRVGGRPSLPIGFDRIEFGRLPVPGEPLEVCVVWEGDHDNGGEMTATLVGLNRQIVLRLIGYQVGWLG</sequence>
<accession>A0A5B1CGD8</accession>
<dbReference type="RefSeq" id="WP_068260263.1">
    <property type="nucleotide sequence ID" value="NZ_LWSK01000015.1"/>
</dbReference>
<dbReference type="GO" id="GO:0004315">
    <property type="term" value="F:3-oxoacyl-[acyl-carrier-protein] synthase activity"/>
    <property type="evidence" value="ECO:0007669"/>
    <property type="project" value="UniProtKB-EC"/>
</dbReference>